<dbReference type="Pfam" id="PF02163">
    <property type="entry name" value="Peptidase_M50"/>
    <property type="match status" value="1"/>
</dbReference>
<dbReference type="InterPro" id="IPR036034">
    <property type="entry name" value="PDZ_sf"/>
</dbReference>
<protein>
    <recommendedName>
        <fullName evidence="6">Peptidase M50 domain-containing protein</fullName>
    </recommendedName>
</protein>
<dbReference type="InterPro" id="IPR008915">
    <property type="entry name" value="Peptidase_M50"/>
</dbReference>
<feature type="domain" description="Peptidase M50" evidence="6">
    <location>
        <begin position="115"/>
        <end position="350"/>
    </location>
</feature>
<dbReference type="PRINTS" id="PR01000">
    <property type="entry name" value="SREBPS2PTASE"/>
</dbReference>
<feature type="transmembrane region" description="Helical" evidence="5">
    <location>
        <begin position="58"/>
        <end position="82"/>
    </location>
</feature>
<dbReference type="EMBL" id="KX764981">
    <property type="protein sequence ID" value="AOZ56068.1"/>
    <property type="molecule type" value="Genomic_DNA"/>
</dbReference>
<feature type="transmembrane region" description="Helical" evidence="5">
    <location>
        <begin position="357"/>
        <end position="378"/>
    </location>
</feature>
<comment type="subcellular location">
    <subcellularLocation>
        <location evidence="1">Endomembrane system</location>
        <topology evidence="1">Multi-pass membrane protein</topology>
    </subcellularLocation>
</comment>
<accession>A0A1L2JK28</accession>
<evidence type="ECO:0000256" key="3">
    <source>
        <dbReference type="ARBA" id="ARBA00022989"/>
    </source>
</evidence>
<dbReference type="GO" id="GO:0012505">
    <property type="term" value="C:endomembrane system"/>
    <property type="evidence" value="ECO:0007669"/>
    <property type="project" value="UniProtKB-SubCell"/>
</dbReference>
<feature type="transmembrane region" description="Helical" evidence="5">
    <location>
        <begin position="179"/>
        <end position="200"/>
    </location>
</feature>
<feature type="transmembrane region" description="Helical" evidence="5">
    <location>
        <begin position="103"/>
        <end position="123"/>
    </location>
</feature>
<dbReference type="InterPro" id="IPR001193">
    <property type="entry name" value="MBTPS2"/>
</dbReference>
<evidence type="ECO:0000313" key="7">
    <source>
        <dbReference type="EMBL" id="AOZ56068.1"/>
    </source>
</evidence>
<sequence length="383" mass="41522">MEFIEILVLFTGVSTLAMLTGRVLGLDWLEAYPLFIQISAPQRVRNLLVKPARNMERLMGLLGDVSLFVSAVIGAWALVWLVRTTGQLIESWGRGPPTVLPPIPGFTLSFSGEVLFALFFTLLIHELGHAYSAVSHGLEIKKIGFFVLFLIPGAFVEIDEEALFRAPVRRSARILSSGVGVNAIATCLILLVGLAAFYGFPTRPSGVYVEDVVTNGPSWGLISPGTVIYAINSTRTHTLDDLIRCLRRARPGKLAILETSRGTITVKLGARPDNSSGAWLGVFLSPLGYYRPRLGHLSPCAAFSAAKTLLFLVIFNLSAAAINALPALPLDVGRILAILFSRPTQNKSLSASKLYKLLYAISAVIWGMLGLNLIYSVIRFAGI</sequence>
<dbReference type="AlphaFoldDB" id="A0A1L2JK28"/>
<keyword evidence="4 5" id="KW-0472">Membrane</keyword>
<name>A0A1L2JK28_9CREN</name>
<evidence type="ECO:0000256" key="1">
    <source>
        <dbReference type="ARBA" id="ARBA00004127"/>
    </source>
</evidence>
<keyword evidence="3 5" id="KW-1133">Transmembrane helix</keyword>
<reference evidence="7" key="1">
    <citation type="journal article" date="2017" name="Nature">
        <title>Metagenomic exploration of ASGARD archaea illuminates the origin of cellular complexity in eukaryotes.</title>
        <authorList>
            <person name="Zaremba-Niedzwiedzka K."/>
            <person name="Caceres E.F."/>
            <person name="Saw J.H.W."/>
            <person name="Backstrom D."/>
            <person name="Juzokaite L."/>
            <person name="Vancaester E."/>
            <person name="Seitz K.W."/>
            <person name="Anantharaman K."/>
            <person name="Starnawski P."/>
            <person name="Kjeldsen K.U."/>
            <person name="Stott M.B."/>
            <person name="Nunoura T."/>
            <person name="Banfield J.F."/>
            <person name="Schramm A."/>
            <person name="Baker B.J."/>
            <person name="Spang A."/>
            <person name="Ettema T.J.G."/>
        </authorList>
    </citation>
    <scope>NUCLEOTIDE SEQUENCE</scope>
    <source>
        <strain evidence="7">TIV_2</strain>
    </source>
</reference>
<dbReference type="GO" id="GO:0005737">
    <property type="term" value="C:cytoplasm"/>
    <property type="evidence" value="ECO:0007669"/>
    <property type="project" value="TreeGrafter"/>
</dbReference>
<dbReference type="PANTHER" id="PTHR13325:SF3">
    <property type="entry name" value="MEMBRANE-BOUND TRANSCRIPTION FACTOR SITE-2 PROTEASE"/>
    <property type="match status" value="1"/>
</dbReference>
<dbReference type="GO" id="GO:0031293">
    <property type="term" value="P:membrane protein intracellular domain proteolysis"/>
    <property type="evidence" value="ECO:0007669"/>
    <property type="project" value="TreeGrafter"/>
</dbReference>
<dbReference type="Gene3D" id="2.30.42.10">
    <property type="match status" value="1"/>
</dbReference>
<dbReference type="GO" id="GO:0004222">
    <property type="term" value="F:metalloendopeptidase activity"/>
    <property type="evidence" value="ECO:0007669"/>
    <property type="project" value="InterPro"/>
</dbReference>
<organism evidence="7">
    <name type="scientific">uncultured korarchaeote</name>
    <dbReference type="NCBI Taxonomy" id="161241"/>
    <lineage>
        <taxon>Archaea</taxon>
        <taxon>Thermoproteota</taxon>
        <taxon>environmental samples</taxon>
    </lineage>
</organism>
<keyword evidence="2 5" id="KW-0812">Transmembrane</keyword>
<evidence type="ECO:0000256" key="5">
    <source>
        <dbReference type="SAM" id="Phobius"/>
    </source>
</evidence>
<evidence type="ECO:0000259" key="6">
    <source>
        <dbReference type="Pfam" id="PF02163"/>
    </source>
</evidence>
<proteinExistence type="predicted"/>
<evidence type="ECO:0000256" key="4">
    <source>
        <dbReference type="ARBA" id="ARBA00023136"/>
    </source>
</evidence>
<feature type="transmembrane region" description="Helical" evidence="5">
    <location>
        <begin position="309"/>
        <end position="336"/>
    </location>
</feature>
<dbReference type="SUPFAM" id="SSF50156">
    <property type="entry name" value="PDZ domain-like"/>
    <property type="match status" value="1"/>
</dbReference>
<evidence type="ECO:0000256" key="2">
    <source>
        <dbReference type="ARBA" id="ARBA00022692"/>
    </source>
</evidence>
<dbReference type="PANTHER" id="PTHR13325">
    <property type="entry name" value="PROTEASE M50 MEMBRANE-BOUND TRANSCRIPTION FACTOR SITE 2 PROTEASE"/>
    <property type="match status" value="1"/>
</dbReference>
<dbReference type="GO" id="GO:0016020">
    <property type="term" value="C:membrane"/>
    <property type="evidence" value="ECO:0007669"/>
    <property type="project" value="InterPro"/>
</dbReference>